<feature type="compositionally biased region" description="Basic residues" evidence="1">
    <location>
        <begin position="448"/>
        <end position="461"/>
    </location>
</feature>
<feature type="region of interest" description="Disordered" evidence="1">
    <location>
        <begin position="1"/>
        <end position="93"/>
    </location>
</feature>
<feature type="compositionally biased region" description="Polar residues" evidence="1">
    <location>
        <begin position="240"/>
        <end position="257"/>
    </location>
</feature>
<evidence type="ECO:0000313" key="3">
    <source>
        <dbReference type="Proteomes" id="UP000266188"/>
    </source>
</evidence>
<evidence type="ECO:0000313" key="2">
    <source>
        <dbReference type="EMBL" id="RJE23239.1"/>
    </source>
</evidence>
<feature type="region of interest" description="Disordered" evidence="1">
    <location>
        <begin position="191"/>
        <end position="402"/>
    </location>
</feature>
<dbReference type="Proteomes" id="UP000266188">
    <property type="component" value="Unassembled WGS sequence"/>
</dbReference>
<dbReference type="STRING" id="2070753.A0A3A2ZJ15"/>
<name>A0A3A2ZJ15_9EURO</name>
<proteinExistence type="predicted"/>
<organism evidence="2 3">
    <name type="scientific">Aspergillus sclerotialis</name>
    <dbReference type="NCBI Taxonomy" id="2070753"/>
    <lineage>
        <taxon>Eukaryota</taxon>
        <taxon>Fungi</taxon>
        <taxon>Dikarya</taxon>
        <taxon>Ascomycota</taxon>
        <taxon>Pezizomycotina</taxon>
        <taxon>Eurotiomycetes</taxon>
        <taxon>Eurotiomycetidae</taxon>
        <taxon>Eurotiales</taxon>
        <taxon>Aspergillaceae</taxon>
        <taxon>Aspergillus</taxon>
        <taxon>Aspergillus subgen. Polypaecilum</taxon>
    </lineage>
</organism>
<dbReference type="OrthoDB" id="4493237at2759"/>
<feature type="compositionally biased region" description="Low complexity" evidence="1">
    <location>
        <begin position="195"/>
        <end position="209"/>
    </location>
</feature>
<gene>
    <name evidence="2" type="ORF">PHISCL_04443</name>
</gene>
<feature type="compositionally biased region" description="Basic and acidic residues" evidence="1">
    <location>
        <begin position="31"/>
        <end position="42"/>
    </location>
</feature>
<protein>
    <submittedName>
        <fullName evidence="2">Uncharacterized protein</fullName>
    </submittedName>
</protein>
<accession>A0A3A2ZJ15</accession>
<feature type="compositionally biased region" description="Low complexity" evidence="1">
    <location>
        <begin position="363"/>
        <end position="386"/>
    </location>
</feature>
<feature type="compositionally biased region" description="Polar residues" evidence="1">
    <location>
        <begin position="326"/>
        <end position="355"/>
    </location>
</feature>
<keyword evidence="3" id="KW-1185">Reference proteome</keyword>
<dbReference type="EMBL" id="MVGC01000130">
    <property type="protein sequence ID" value="RJE23239.1"/>
    <property type="molecule type" value="Genomic_DNA"/>
</dbReference>
<comment type="caution">
    <text evidence="2">The sequence shown here is derived from an EMBL/GenBank/DDBJ whole genome shotgun (WGS) entry which is preliminary data.</text>
</comment>
<sequence length="500" mass="54728">MYHPETPLRMNQQLLHRYESEEEDISESEPGQDHDHDQRHDFSPIVSQPAAESLDSDLSADDRSTIDSDGEEDNNPHLLSPYAGSKASRPVSMDTVKRNSGATFVGNTFFLDHDDDMLLELPPDDSPRHSSMFLEPTVYVPDSPLPNQPPSPSASILSEEQADLLVAEKVTYMEPHTRPNLIIISPFARSCSQNETPSRPQSESSSSPEIQMKKRAYRNSSVIGGEVDIPWPDSKESHFNKSNLYPINTQTSAQSDLELSPKSTPPVIPSATTAPEVTALPPISTRPRPISFSRPLTANPDKSSIRSRIVPDLPRRPPSMRSMSSASFSYTNTNPSAPASPYQSEDSASYISTSHSVHRPQKSKSGSLSGLSRTSSPVPYYSSPTFYRDRTGSSYSSSSMLGHRSPHLFRNQAVKHSATSSISTASVLSDADSVHTQDQTGESEGKDLKKKASKGRGLRLRQRSEDKDESGAIPTSPSPLKGLMGLKLGRKMTTSFKSSS</sequence>
<dbReference type="AlphaFoldDB" id="A0A3A2ZJ15"/>
<evidence type="ECO:0000256" key="1">
    <source>
        <dbReference type="SAM" id="MobiDB-lite"/>
    </source>
</evidence>
<feature type="region of interest" description="Disordered" evidence="1">
    <location>
        <begin position="427"/>
        <end position="500"/>
    </location>
</feature>
<reference evidence="3" key="1">
    <citation type="submission" date="2017-02" db="EMBL/GenBank/DDBJ databases">
        <authorList>
            <person name="Tafer H."/>
            <person name="Lopandic K."/>
        </authorList>
    </citation>
    <scope>NUCLEOTIDE SEQUENCE [LARGE SCALE GENOMIC DNA]</scope>
    <source>
        <strain evidence="3">CBS 366.77</strain>
    </source>
</reference>